<reference evidence="1 2" key="1">
    <citation type="submission" date="2020-06" db="EMBL/GenBank/DDBJ databases">
        <title>Nonomuraea sp. SMC257, a novel actinomycete isolated from soil.</title>
        <authorList>
            <person name="Chanama M."/>
        </authorList>
    </citation>
    <scope>NUCLEOTIDE SEQUENCE [LARGE SCALE GENOMIC DNA]</scope>
    <source>
        <strain evidence="1 2">SMC257</strain>
    </source>
</reference>
<comment type="caution">
    <text evidence="1">The sequence shown here is derived from an EMBL/GenBank/DDBJ whole genome shotgun (WGS) entry which is preliminary data.</text>
</comment>
<dbReference type="RefSeq" id="WP_175593664.1">
    <property type="nucleotide sequence ID" value="NZ_JABWGN010000014.1"/>
</dbReference>
<name>A0A7Y6IDF2_9ACTN</name>
<keyword evidence="2" id="KW-1185">Reference proteome</keyword>
<sequence length="70" mass="7785">MDALRDELHALVDQLPEDKVAPVIALVRQNLGMSERRARAVSTPARIQSRLHGVEGVDEELNRLRDGSRG</sequence>
<dbReference type="EMBL" id="JABWGN010000014">
    <property type="protein sequence ID" value="NUW36223.1"/>
    <property type="molecule type" value="Genomic_DNA"/>
</dbReference>
<dbReference type="Proteomes" id="UP000586042">
    <property type="component" value="Unassembled WGS sequence"/>
</dbReference>
<accession>A0A7Y6IDF2</accession>
<protein>
    <submittedName>
        <fullName evidence="1">Uncharacterized protein</fullName>
    </submittedName>
</protein>
<proteinExistence type="predicted"/>
<dbReference type="AlphaFoldDB" id="A0A7Y6IDF2"/>
<evidence type="ECO:0000313" key="2">
    <source>
        <dbReference type="Proteomes" id="UP000586042"/>
    </source>
</evidence>
<gene>
    <name evidence="1" type="ORF">HTZ77_33145</name>
</gene>
<evidence type="ECO:0000313" key="1">
    <source>
        <dbReference type="EMBL" id="NUW36223.1"/>
    </source>
</evidence>
<organism evidence="1 2">
    <name type="scientific">Nonomuraea montanisoli</name>
    <dbReference type="NCBI Taxonomy" id="2741721"/>
    <lineage>
        <taxon>Bacteria</taxon>
        <taxon>Bacillati</taxon>
        <taxon>Actinomycetota</taxon>
        <taxon>Actinomycetes</taxon>
        <taxon>Streptosporangiales</taxon>
        <taxon>Streptosporangiaceae</taxon>
        <taxon>Nonomuraea</taxon>
    </lineage>
</organism>